<keyword evidence="3" id="KW-1185">Reference proteome</keyword>
<reference evidence="2" key="1">
    <citation type="submission" date="2022-06" db="EMBL/GenBank/DDBJ databases">
        <title>Novel species in genus nocardia.</title>
        <authorList>
            <person name="Li F."/>
        </authorList>
    </citation>
    <scope>NUCLEOTIDE SEQUENCE</scope>
    <source>
        <strain evidence="2">CDC141</strain>
    </source>
</reference>
<evidence type="ECO:0000256" key="1">
    <source>
        <dbReference type="SAM" id="SignalP"/>
    </source>
</evidence>
<accession>A0A9X2EDC6</accession>
<dbReference type="RefSeq" id="WP_251914329.1">
    <property type="nucleotide sequence ID" value="NZ_JAMRXG010000009.1"/>
</dbReference>
<evidence type="ECO:0000313" key="2">
    <source>
        <dbReference type="EMBL" id="MCM6776011.1"/>
    </source>
</evidence>
<organism evidence="2 3">
    <name type="scientific">Nocardia pulmonis</name>
    <dbReference type="NCBI Taxonomy" id="2951408"/>
    <lineage>
        <taxon>Bacteria</taxon>
        <taxon>Bacillati</taxon>
        <taxon>Actinomycetota</taxon>
        <taxon>Actinomycetes</taxon>
        <taxon>Mycobacteriales</taxon>
        <taxon>Nocardiaceae</taxon>
        <taxon>Nocardia</taxon>
    </lineage>
</organism>
<feature type="chain" id="PRO_5040763813" evidence="1">
    <location>
        <begin position="29"/>
        <end position="205"/>
    </location>
</feature>
<sequence>MGAVVRKFGAVAVAAVAIMTLASAYASADTGSGVPRADGQCVIDPADREKTVDSLRFHCTPEQAADLFLRAEPGPAPVGSQRFWVLPQVRVAGQPLDYALGRAWAAAEGQLGNGLTFVPGPGGTIVHKNYLLGSSPGGPLRLGISYGDGKPAWTIDFAGEMLGIPVSYHEFREIAPGVWLGWSYFLQQWNPDPARPVHGSYVITR</sequence>
<gene>
    <name evidence="2" type="ORF">NDR86_21245</name>
</gene>
<feature type="signal peptide" evidence="1">
    <location>
        <begin position="1"/>
        <end position="28"/>
    </location>
</feature>
<dbReference type="EMBL" id="JAMRXG010000009">
    <property type="protein sequence ID" value="MCM6776011.1"/>
    <property type="molecule type" value="Genomic_DNA"/>
</dbReference>
<dbReference type="AlphaFoldDB" id="A0A9X2EDC6"/>
<dbReference type="Proteomes" id="UP001139157">
    <property type="component" value="Unassembled WGS sequence"/>
</dbReference>
<evidence type="ECO:0000313" key="3">
    <source>
        <dbReference type="Proteomes" id="UP001139157"/>
    </source>
</evidence>
<proteinExistence type="predicted"/>
<name>A0A9X2EDC6_9NOCA</name>
<comment type="caution">
    <text evidence="2">The sequence shown here is derived from an EMBL/GenBank/DDBJ whole genome shotgun (WGS) entry which is preliminary data.</text>
</comment>
<protein>
    <submittedName>
        <fullName evidence="2">Uncharacterized protein</fullName>
    </submittedName>
</protein>
<keyword evidence="1" id="KW-0732">Signal</keyword>